<proteinExistence type="predicted"/>
<dbReference type="Gene3D" id="3.40.50.970">
    <property type="match status" value="1"/>
</dbReference>
<dbReference type="Proteomes" id="UP000054560">
    <property type="component" value="Unassembled WGS sequence"/>
</dbReference>
<dbReference type="GeneID" id="25917277"/>
<evidence type="ECO:0000313" key="2">
    <source>
        <dbReference type="Proteomes" id="UP000054560"/>
    </source>
</evidence>
<accession>A0A0L0F1Y2</accession>
<feature type="non-terminal residue" evidence="1">
    <location>
        <position position="1"/>
    </location>
</feature>
<organism evidence="1 2">
    <name type="scientific">Sphaeroforma arctica JP610</name>
    <dbReference type="NCBI Taxonomy" id="667725"/>
    <lineage>
        <taxon>Eukaryota</taxon>
        <taxon>Ichthyosporea</taxon>
        <taxon>Ichthyophonida</taxon>
        <taxon>Sphaeroforma</taxon>
    </lineage>
</organism>
<reference evidence="1 2" key="1">
    <citation type="submission" date="2011-02" db="EMBL/GenBank/DDBJ databases">
        <title>The Genome Sequence of Sphaeroforma arctica JP610.</title>
        <authorList>
            <consortium name="The Broad Institute Genome Sequencing Platform"/>
            <person name="Russ C."/>
            <person name="Cuomo C."/>
            <person name="Young S.K."/>
            <person name="Zeng Q."/>
            <person name="Gargeya S."/>
            <person name="Alvarado L."/>
            <person name="Berlin A."/>
            <person name="Chapman S.B."/>
            <person name="Chen Z."/>
            <person name="Freedman E."/>
            <person name="Gellesch M."/>
            <person name="Goldberg J."/>
            <person name="Griggs A."/>
            <person name="Gujja S."/>
            <person name="Heilman E."/>
            <person name="Heiman D."/>
            <person name="Howarth C."/>
            <person name="Mehta T."/>
            <person name="Neiman D."/>
            <person name="Pearson M."/>
            <person name="Roberts A."/>
            <person name="Saif S."/>
            <person name="Shea T."/>
            <person name="Shenoy N."/>
            <person name="Sisk P."/>
            <person name="Stolte C."/>
            <person name="Sykes S."/>
            <person name="White J."/>
            <person name="Yandava C."/>
            <person name="Burger G."/>
            <person name="Gray M.W."/>
            <person name="Holland P.W.H."/>
            <person name="King N."/>
            <person name="Lang F.B.F."/>
            <person name="Roger A.J."/>
            <person name="Ruiz-Trillo I."/>
            <person name="Haas B."/>
            <person name="Nusbaum C."/>
            <person name="Birren B."/>
        </authorList>
    </citation>
    <scope>NUCLEOTIDE SEQUENCE [LARGE SCALE GENOMIC DNA]</scope>
    <source>
        <strain evidence="1 2">JP610</strain>
    </source>
</reference>
<keyword evidence="2" id="KW-1185">Reference proteome</keyword>
<sequence>EITEWRNILQAREDAKEVSIAQNGNHVPDKLMNPVHLLQKVNTALADDSYIVVDGGDFVGTAAYTLRPKGPARWLDPGAFGMP</sequence>
<dbReference type="eggNOG" id="KOG1185">
    <property type="taxonomic scope" value="Eukaryota"/>
</dbReference>
<dbReference type="OrthoDB" id="16262at2759"/>
<evidence type="ECO:0000313" key="1">
    <source>
        <dbReference type="EMBL" id="KNC70697.1"/>
    </source>
</evidence>
<gene>
    <name evidence="1" type="ORF">SARC_16773</name>
</gene>
<dbReference type="EMBL" id="KQ250447">
    <property type="protein sequence ID" value="KNC70697.1"/>
    <property type="molecule type" value="Genomic_DNA"/>
</dbReference>
<dbReference type="AlphaFoldDB" id="A0A0L0F1Y2"/>
<name>A0A0L0F1Y2_9EUKA</name>
<dbReference type="InterPro" id="IPR029061">
    <property type="entry name" value="THDP-binding"/>
</dbReference>
<dbReference type="STRING" id="667725.A0A0L0F1Y2"/>
<protein>
    <submittedName>
        <fullName evidence="1">Uncharacterized protein</fullName>
    </submittedName>
</protein>
<dbReference type="RefSeq" id="XP_014144599.1">
    <property type="nucleotide sequence ID" value="XM_014289124.1"/>
</dbReference>
<dbReference type="SUPFAM" id="SSF52518">
    <property type="entry name" value="Thiamin diphosphate-binding fold (THDP-binding)"/>
    <property type="match status" value="1"/>
</dbReference>